<dbReference type="AlphaFoldDB" id="A0A1Y2IT00"/>
<keyword evidence="3" id="KW-1185">Reference proteome</keyword>
<dbReference type="EMBL" id="KZ084097">
    <property type="protein sequence ID" value="OSD04275.1"/>
    <property type="molecule type" value="Genomic_DNA"/>
</dbReference>
<accession>A0A1Y2IT00</accession>
<proteinExistence type="predicted"/>
<evidence type="ECO:0000256" key="1">
    <source>
        <dbReference type="SAM" id="MobiDB-lite"/>
    </source>
</evidence>
<feature type="compositionally biased region" description="Basic and acidic residues" evidence="1">
    <location>
        <begin position="118"/>
        <end position="127"/>
    </location>
</feature>
<reference evidence="2 3" key="1">
    <citation type="journal article" date="2015" name="Biotechnol. Biofuels">
        <title>Enhanced degradation of softwood versus hardwood by the white-rot fungus Pycnoporus coccineus.</title>
        <authorList>
            <person name="Couturier M."/>
            <person name="Navarro D."/>
            <person name="Chevret D."/>
            <person name="Henrissat B."/>
            <person name="Piumi F."/>
            <person name="Ruiz-Duenas F.J."/>
            <person name="Martinez A.T."/>
            <person name="Grigoriev I.V."/>
            <person name="Riley R."/>
            <person name="Lipzen A."/>
            <person name="Berrin J.G."/>
            <person name="Master E.R."/>
            <person name="Rosso M.N."/>
        </authorList>
    </citation>
    <scope>NUCLEOTIDE SEQUENCE [LARGE SCALE GENOMIC DNA]</scope>
    <source>
        <strain evidence="2 3">BRFM310</strain>
    </source>
</reference>
<dbReference type="Proteomes" id="UP000193067">
    <property type="component" value="Unassembled WGS sequence"/>
</dbReference>
<protein>
    <submittedName>
        <fullName evidence="2">Uncharacterized protein</fullName>
    </submittedName>
</protein>
<sequence>MARPQPPSTYSQWPYLNPRRISCMRRHGHFDPFGHHDSISRPCGSRRRGRLHAHAVLHSTQRRASLLFQRPADGGLSGISRSSPPQLASPSVTRLLPPICAQAPPSVMINPSGGPETPRARCHDHSH</sequence>
<name>A0A1Y2IT00_TRAC3</name>
<organism evidence="2 3">
    <name type="scientific">Trametes coccinea (strain BRFM310)</name>
    <name type="common">Pycnoporus coccineus</name>
    <dbReference type="NCBI Taxonomy" id="1353009"/>
    <lineage>
        <taxon>Eukaryota</taxon>
        <taxon>Fungi</taxon>
        <taxon>Dikarya</taxon>
        <taxon>Basidiomycota</taxon>
        <taxon>Agaricomycotina</taxon>
        <taxon>Agaricomycetes</taxon>
        <taxon>Polyporales</taxon>
        <taxon>Polyporaceae</taxon>
        <taxon>Trametes</taxon>
    </lineage>
</organism>
<gene>
    <name evidence="2" type="ORF">PYCCODRAFT_139404</name>
</gene>
<evidence type="ECO:0000313" key="2">
    <source>
        <dbReference type="EMBL" id="OSD04275.1"/>
    </source>
</evidence>
<evidence type="ECO:0000313" key="3">
    <source>
        <dbReference type="Proteomes" id="UP000193067"/>
    </source>
</evidence>
<feature type="region of interest" description="Disordered" evidence="1">
    <location>
        <begin position="102"/>
        <end position="127"/>
    </location>
</feature>